<organism evidence="2 3">
    <name type="scientific">Gloeocapsopsis crepidinum LEGE 06123</name>
    <dbReference type="NCBI Taxonomy" id="588587"/>
    <lineage>
        <taxon>Bacteria</taxon>
        <taxon>Bacillati</taxon>
        <taxon>Cyanobacteriota</taxon>
        <taxon>Cyanophyceae</taxon>
        <taxon>Oscillatoriophycideae</taxon>
        <taxon>Chroococcales</taxon>
        <taxon>Chroococcaceae</taxon>
        <taxon>Gloeocapsopsis</taxon>
    </lineage>
</organism>
<dbReference type="EMBL" id="JADEWN010000008">
    <property type="protein sequence ID" value="MBE9189688.1"/>
    <property type="molecule type" value="Genomic_DNA"/>
</dbReference>
<reference evidence="2 3" key="1">
    <citation type="submission" date="2020-10" db="EMBL/GenBank/DDBJ databases">
        <authorList>
            <person name="Castelo-Branco R."/>
            <person name="Eusebio N."/>
            <person name="Adriana R."/>
            <person name="Vieira A."/>
            <person name="Brugerolle De Fraissinette N."/>
            <person name="Rezende De Castro R."/>
            <person name="Schneider M.P."/>
            <person name="Vasconcelos V."/>
            <person name="Leao P.N."/>
        </authorList>
    </citation>
    <scope>NUCLEOTIDE SEQUENCE [LARGE SCALE GENOMIC DNA]</scope>
    <source>
        <strain evidence="2 3">LEGE 06123</strain>
    </source>
</reference>
<name>A0ABR9UNV0_9CHRO</name>
<dbReference type="RefSeq" id="WP_193930927.1">
    <property type="nucleotide sequence ID" value="NZ_CAWPMZ010000139.1"/>
</dbReference>
<protein>
    <submittedName>
        <fullName evidence="2">Uncharacterized protein</fullName>
    </submittedName>
</protein>
<evidence type="ECO:0000256" key="1">
    <source>
        <dbReference type="SAM" id="Phobius"/>
    </source>
</evidence>
<keyword evidence="1" id="KW-1133">Transmembrane helix</keyword>
<sequence length="68" mass="7744">MTTTAITRKNLIYSLLTGLIIGIFIGAPLGWFTHQFFAERRLAEVLICREKNRNQPEAVLQSMCGSRF</sequence>
<evidence type="ECO:0000313" key="3">
    <source>
        <dbReference type="Proteomes" id="UP000651156"/>
    </source>
</evidence>
<accession>A0ABR9UNV0</accession>
<proteinExistence type="predicted"/>
<comment type="caution">
    <text evidence="2">The sequence shown here is derived from an EMBL/GenBank/DDBJ whole genome shotgun (WGS) entry which is preliminary data.</text>
</comment>
<gene>
    <name evidence="2" type="ORF">IQ230_04770</name>
</gene>
<evidence type="ECO:0000313" key="2">
    <source>
        <dbReference type="EMBL" id="MBE9189688.1"/>
    </source>
</evidence>
<keyword evidence="1" id="KW-0812">Transmembrane</keyword>
<feature type="transmembrane region" description="Helical" evidence="1">
    <location>
        <begin position="12"/>
        <end position="32"/>
    </location>
</feature>
<keyword evidence="1" id="KW-0472">Membrane</keyword>
<dbReference type="Proteomes" id="UP000651156">
    <property type="component" value="Unassembled WGS sequence"/>
</dbReference>
<keyword evidence="3" id="KW-1185">Reference proteome</keyword>